<dbReference type="PANTHER" id="PTHR11461:SF211">
    <property type="entry name" value="GH10112P-RELATED"/>
    <property type="match status" value="1"/>
</dbReference>
<evidence type="ECO:0000259" key="4">
    <source>
        <dbReference type="SMART" id="SM00093"/>
    </source>
</evidence>
<feature type="domain" description="Serpin" evidence="4">
    <location>
        <begin position="42"/>
        <end position="407"/>
    </location>
</feature>
<organism evidence="5 6">
    <name type="scientific">Blattamonas nauphoetae</name>
    <dbReference type="NCBI Taxonomy" id="2049346"/>
    <lineage>
        <taxon>Eukaryota</taxon>
        <taxon>Metamonada</taxon>
        <taxon>Preaxostyla</taxon>
        <taxon>Oxymonadida</taxon>
        <taxon>Blattamonas</taxon>
    </lineage>
</organism>
<feature type="chain" id="PRO_5046615872" evidence="3">
    <location>
        <begin position="17"/>
        <end position="427"/>
    </location>
</feature>
<comment type="similarity">
    <text evidence="1 2">Belongs to the serpin family.</text>
</comment>
<evidence type="ECO:0000313" key="5">
    <source>
        <dbReference type="EMBL" id="KAK2960790.1"/>
    </source>
</evidence>
<feature type="signal peptide" evidence="3">
    <location>
        <begin position="1"/>
        <end position="16"/>
    </location>
</feature>
<dbReference type="InterPro" id="IPR042185">
    <property type="entry name" value="Serpin_sf_2"/>
</dbReference>
<keyword evidence="3" id="KW-0732">Signal</keyword>
<evidence type="ECO:0000313" key="6">
    <source>
        <dbReference type="Proteomes" id="UP001281761"/>
    </source>
</evidence>
<evidence type="ECO:0000256" key="2">
    <source>
        <dbReference type="RuleBase" id="RU000411"/>
    </source>
</evidence>
<dbReference type="EMBL" id="JARBJD010000020">
    <property type="protein sequence ID" value="KAK2960790.1"/>
    <property type="molecule type" value="Genomic_DNA"/>
</dbReference>
<accession>A0ABQ9YAJ7</accession>
<dbReference type="Proteomes" id="UP001281761">
    <property type="component" value="Unassembled WGS sequence"/>
</dbReference>
<gene>
    <name evidence="5" type="ORF">BLNAU_4187</name>
</gene>
<sequence>MNTLFLLPLLLPISTSFNTYRPPRSLDPKQVEELRKLRAKSINNFGQSMLLSSDQEENNSFLSPTSVFTALSMAASGAAEETLDQFNEVLHLGSSNSRDGLISTTGLLTDAKHRENTPQLYTEANAIWIADDLRVEPTFITNMETVFDGTAQKVSFGLESAVTTINSWVKEHTNGLIEDIVENLSASTRLVITNALHFKMGWKTPFEKAFTKTEPFRPFNAQPKDVSMMHSTKSLRYSANNQFTSIILPFENRFSNMLVVLPNNNSEEALKTCAHSVFSAENFSKLVESTKKERISLSFPRFTLERSYTLTENLQEMGLTRAFSEDAQFPGISPEPLFISKVIHKTKLVVDEDGVEAAAATAVIMDKLAMFEAEKDPIPFIVDRPFITALFDTRTNEVFFSGIIRNVESPPASEKEERTPGSGNEEL</sequence>
<dbReference type="Gene3D" id="3.30.497.10">
    <property type="entry name" value="Antithrombin, subunit I, domain 2"/>
    <property type="match status" value="1"/>
</dbReference>
<evidence type="ECO:0000256" key="3">
    <source>
        <dbReference type="SAM" id="SignalP"/>
    </source>
</evidence>
<proteinExistence type="inferred from homology"/>
<dbReference type="InterPro" id="IPR042178">
    <property type="entry name" value="Serpin_sf_1"/>
</dbReference>
<protein>
    <submittedName>
        <fullName evidence="5">Serpin</fullName>
    </submittedName>
</protein>
<dbReference type="InterPro" id="IPR036186">
    <property type="entry name" value="Serpin_sf"/>
</dbReference>
<keyword evidence="6" id="KW-1185">Reference proteome</keyword>
<dbReference type="PANTHER" id="PTHR11461">
    <property type="entry name" value="SERINE PROTEASE INHIBITOR, SERPIN"/>
    <property type="match status" value="1"/>
</dbReference>
<dbReference type="SUPFAM" id="SSF56574">
    <property type="entry name" value="Serpins"/>
    <property type="match status" value="1"/>
</dbReference>
<dbReference type="Gene3D" id="2.30.39.10">
    <property type="entry name" value="Alpha-1-antitrypsin, domain 1"/>
    <property type="match status" value="1"/>
</dbReference>
<dbReference type="InterPro" id="IPR000215">
    <property type="entry name" value="Serpin_fam"/>
</dbReference>
<dbReference type="SMART" id="SM00093">
    <property type="entry name" value="SERPIN"/>
    <property type="match status" value="1"/>
</dbReference>
<evidence type="ECO:0000256" key="1">
    <source>
        <dbReference type="ARBA" id="ARBA00009500"/>
    </source>
</evidence>
<comment type="caution">
    <text evidence="5">The sequence shown here is derived from an EMBL/GenBank/DDBJ whole genome shotgun (WGS) entry which is preliminary data.</text>
</comment>
<reference evidence="5 6" key="1">
    <citation type="journal article" date="2022" name="bioRxiv">
        <title>Genomics of Preaxostyla Flagellates Illuminates Evolutionary Transitions and the Path Towards Mitochondrial Loss.</title>
        <authorList>
            <person name="Novak L.V.F."/>
            <person name="Treitli S.C."/>
            <person name="Pyrih J."/>
            <person name="Halakuc P."/>
            <person name="Pipaliya S.V."/>
            <person name="Vacek V."/>
            <person name="Brzon O."/>
            <person name="Soukal P."/>
            <person name="Eme L."/>
            <person name="Dacks J.B."/>
            <person name="Karnkowska A."/>
            <person name="Elias M."/>
            <person name="Hampl V."/>
        </authorList>
    </citation>
    <scope>NUCLEOTIDE SEQUENCE [LARGE SCALE GENOMIC DNA]</scope>
    <source>
        <strain evidence="5">NAU3</strain>
        <tissue evidence="5">Gut</tissue>
    </source>
</reference>
<dbReference type="InterPro" id="IPR023796">
    <property type="entry name" value="Serpin_dom"/>
</dbReference>
<dbReference type="Pfam" id="PF00079">
    <property type="entry name" value="Serpin"/>
    <property type="match status" value="1"/>
</dbReference>
<name>A0ABQ9YAJ7_9EUKA</name>